<keyword evidence="2" id="KW-1185">Reference proteome</keyword>
<protein>
    <submittedName>
        <fullName evidence="1">Uncharacterized protein</fullName>
    </submittedName>
</protein>
<sequence length="776" mass="82630">MPTQVGTGRLDVARAHDQGVYADPGNLDLGKLAYPHDGGPVTKQVTYTNDTDAAVTLALTAPAEFHLGASTMTVPAKGSATVDVTVDPKALSDGLHSGYLTATDGTVTTRTTLGVYAESPHYDLNLHVTGRDGAPPSYGFVILIDGQSGAGFLAILTSQDHKLRVPPGRYDAFAAVYGTRDTPTGVEQVDSVLMADHDVVVGADTDLRFDARAAKEVRLHTPQPVDRAWLMVSYQRFFKAGDHEGSLGAVDFFAGGNERVWLAEAAPPTTGRLQLNTRWYTYEPLIRARVSGLPLSLSPRPVSDSRVLSPTAAHASPRFDGMRTARVVDVDTADPTALAGRNLAGAVALIRTAAGVPYEDQINAVAKAGAGYAVLWRDLSGGFRPAVGEDLPIPSFVLPHEEATALRAAAAQRTVQMKLQGRESPTYGYDIIEPLTRMPDGLDLTVRTKELASIDTTVNALAPGHTVGDMRMGFISGVGYVPAFSGVTLGWPAGVHRTDYVRAAPGFQYLERATPAFEPNPTGSSWDSAHEQYGQPLALRPGQRITERWNTPVWRPGIPAGSPGIKTGFPGATRTGDTIDLSVSGWNDGGAGHAGIYADVYGGAQAKVYRNGELFAQGGVLAGTLPVGPERATYRLTHDAQRAAASTPYSAQTHTAWTFTSSHVDGDRAAALPLLQLDYQVDTDTYGRADKRNHLLGLTLRQQDGAAVPVATADLSVSYDDGAHWTKVRLERIGAGRYQVHLRPPTEAAYVSLRANGADRAGDTVEQTILRAYGLK</sequence>
<evidence type="ECO:0000313" key="1">
    <source>
        <dbReference type="EMBL" id="GAA3368110.1"/>
    </source>
</evidence>
<proteinExistence type="predicted"/>
<dbReference type="Gene3D" id="3.50.30.30">
    <property type="match status" value="1"/>
</dbReference>
<organism evidence="1 2">
    <name type="scientific">Streptomyces sannanensis</name>
    <dbReference type="NCBI Taxonomy" id="285536"/>
    <lineage>
        <taxon>Bacteria</taxon>
        <taxon>Bacillati</taxon>
        <taxon>Actinomycetota</taxon>
        <taxon>Actinomycetes</taxon>
        <taxon>Kitasatosporales</taxon>
        <taxon>Streptomycetaceae</taxon>
        <taxon>Streptomyces</taxon>
    </lineage>
</organism>
<name>A0ABP6S4P6_9ACTN</name>
<dbReference type="EMBL" id="BAAAYL010000001">
    <property type="protein sequence ID" value="GAA3368110.1"/>
    <property type="molecule type" value="Genomic_DNA"/>
</dbReference>
<gene>
    <name evidence="1" type="ORF">GCM10020367_05150</name>
</gene>
<dbReference type="Proteomes" id="UP001499990">
    <property type="component" value="Unassembled WGS sequence"/>
</dbReference>
<accession>A0ABP6S4P6</accession>
<evidence type="ECO:0000313" key="2">
    <source>
        <dbReference type="Proteomes" id="UP001499990"/>
    </source>
</evidence>
<dbReference type="InterPro" id="IPR013783">
    <property type="entry name" value="Ig-like_fold"/>
</dbReference>
<dbReference type="Gene3D" id="2.60.40.10">
    <property type="entry name" value="Immunoglobulins"/>
    <property type="match status" value="1"/>
</dbReference>
<comment type="caution">
    <text evidence="1">The sequence shown here is derived from an EMBL/GenBank/DDBJ whole genome shotgun (WGS) entry which is preliminary data.</text>
</comment>
<reference evidence="2" key="1">
    <citation type="journal article" date="2019" name="Int. J. Syst. Evol. Microbiol.">
        <title>The Global Catalogue of Microorganisms (GCM) 10K type strain sequencing project: providing services to taxonomists for standard genome sequencing and annotation.</title>
        <authorList>
            <consortium name="The Broad Institute Genomics Platform"/>
            <consortium name="The Broad Institute Genome Sequencing Center for Infectious Disease"/>
            <person name="Wu L."/>
            <person name="Ma J."/>
        </authorList>
    </citation>
    <scope>NUCLEOTIDE SEQUENCE [LARGE SCALE GENOMIC DNA]</scope>
    <source>
        <strain evidence="2">JCM 9651</strain>
    </source>
</reference>